<keyword evidence="1" id="KW-1003">Cell membrane</keyword>
<evidence type="ECO:0000313" key="7">
    <source>
        <dbReference type="EMBL" id="PJZ08089.1"/>
    </source>
</evidence>
<evidence type="ECO:0000256" key="5">
    <source>
        <dbReference type="ARBA" id="ARBA00023288"/>
    </source>
</evidence>
<protein>
    <submittedName>
        <fullName evidence="7">Sugar ABC transporter substrate-binding protein</fullName>
    </submittedName>
</protein>
<dbReference type="Pfam" id="PF13416">
    <property type="entry name" value="SBP_bac_8"/>
    <property type="match status" value="1"/>
</dbReference>
<dbReference type="RefSeq" id="WP_100733425.1">
    <property type="nucleotide sequence ID" value="NZ_MKXG01000441.1"/>
</dbReference>
<name>A0A2M9WJF3_9LACO</name>
<keyword evidence="4" id="KW-0564">Palmitate</keyword>
<keyword evidence="3" id="KW-0472">Membrane</keyword>
<reference evidence="7 8" key="1">
    <citation type="submission" date="2016-10" db="EMBL/GenBank/DDBJ databases">
        <title>WGS of isloates from the oral cavity of healthy individuals.</title>
        <authorList>
            <person name="Sharma S."/>
            <person name="Pal V.K."/>
            <person name="Patil P.B."/>
            <person name="Korpole S."/>
            <person name="Grover V."/>
        </authorList>
    </citation>
    <scope>NUCLEOTIDE SEQUENCE [LARGE SCALE GENOMIC DNA]</scope>
    <source>
        <strain evidence="7 8">DISK12</strain>
    </source>
</reference>
<feature type="signal peptide" evidence="6">
    <location>
        <begin position="1"/>
        <end position="26"/>
    </location>
</feature>
<dbReference type="AlphaFoldDB" id="A0A2M9WJF3"/>
<evidence type="ECO:0000256" key="3">
    <source>
        <dbReference type="ARBA" id="ARBA00023136"/>
    </source>
</evidence>
<accession>A0A2M9WJF3</accession>
<dbReference type="Gene3D" id="3.40.190.10">
    <property type="entry name" value="Periplasmic binding protein-like II"/>
    <property type="match status" value="1"/>
</dbReference>
<evidence type="ECO:0000256" key="1">
    <source>
        <dbReference type="ARBA" id="ARBA00022475"/>
    </source>
</evidence>
<dbReference type="PANTHER" id="PTHR43649:SF33">
    <property type="entry name" value="POLYGALACTURONAN_RHAMNOGALACTURONAN-BINDING PROTEIN YTCQ"/>
    <property type="match status" value="1"/>
</dbReference>
<keyword evidence="5" id="KW-0449">Lipoprotein</keyword>
<sequence length="432" mass="47894">MKKWKLGVVSAAAAIAALGLTGCSNNQGSSNSKNITMWVHVSNTDLEGKALQKNVNDFNKENKHGYKAKVQFIPRSGSGGGYEDKVNAALNSGSLPDVLTLDGPNTAAYAHSKIIQPIDKYITNKDDILPTIIKQGTYKGKLYATGYSESSIGFYYNKKMFKEAGIKDSEIATLQHPWTWTQFKDICKRLKNHFHEPAINMNLNDHSEMALYSLAPFVWSAGGSITNPAGTKAVGYFNSKQTTSAFQLIQDMVKDGYTTISPKDKGFETGKYAMFMTGVWEVQTLQNQYKNLQWGVMPYPVSPATHKKVSPTGSWQYAMSSAAKNKKAAGALINYLVSKKALMTNERIMGNTVLPARKSVAKELIPKVSPAMRFFIKQNQTTGHARPVLVNYPQVTRTFADTVQNVTLYKKNPNVQKVMNEQAKVIQKYLEK</sequence>
<evidence type="ECO:0000313" key="8">
    <source>
        <dbReference type="Proteomes" id="UP000231914"/>
    </source>
</evidence>
<evidence type="ECO:0000256" key="4">
    <source>
        <dbReference type="ARBA" id="ARBA00023139"/>
    </source>
</evidence>
<evidence type="ECO:0000256" key="2">
    <source>
        <dbReference type="ARBA" id="ARBA00022729"/>
    </source>
</evidence>
<dbReference type="PANTHER" id="PTHR43649">
    <property type="entry name" value="ARABINOSE-BINDING PROTEIN-RELATED"/>
    <property type="match status" value="1"/>
</dbReference>
<dbReference type="CDD" id="cd13585">
    <property type="entry name" value="PBP2_TMBP_like"/>
    <property type="match status" value="1"/>
</dbReference>
<comment type="caution">
    <text evidence="7">The sequence shown here is derived from an EMBL/GenBank/DDBJ whole genome shotgun (WGS) entry which is preliminary data.</text>
</comment>
<dbReference type="EMBL" id="MKXG01000441">
    <property type="protein sequence ID" value="PJZ08089.1"/>
    <property type="molecule type" value="Genomic_DNA"/>
</dbReference>
<dbReference type="InterPro" id="IPR006059">
    <property type="entry name" value="SBP"/>
</dbReference>
<proteinExistence type="predicted"/>
<keyword evidence="2 6" id="KW-0732">Signal</keyword>
<feature type="chain" id="PRO_5039121086" evidence="6">
    <location>
        <begin position="27"/>
        <end position="432"/>
    </location>
</feature>
<organism evidence="7 8">
    <name type="scientific">Lactobacillus crispatus</name>
    <dbReference type="NCBI Taxonomy" id="47770"/>
    <lineage>
        <taxon>Bacteria</taxon>
        <taxon>Bacillati</taxon>
        <taxon>Bacillota</taxon>
        <taxon>Bacilli</taxon>
        <taxon>Lactobacillales</taxon>
        <taxon>Lactobacillaceae</taxon>
        <taxon>Lactobacillus</taxon>
    </lineage>
</organism>
<dbReference type="Proteomes" id="UP000231914">
    <property type="component" value="Unassembled WGS sequence"/>
</dbReference>
<gene>
    <name evidence="7" type="ORF">BHU41_04275</name>
</gene>
<evidence type="ECO:0000256" key="6">
    <source>
        <dbReference type="SAM" id="SignalP"/>
    </source>
</evidence>
<dbReference type="PROSITE" id="PS51257">
    <property type="entry name" value="PROKAR_LIPOPROTEIN"/>
    <property type="match status" value="1"/>
</dbReference>
<dbReference type="InterPro" id="IPR050490">
    <property type="entry name" value="Bact_solute-bd_prot1"/>
</dbReference>
<dbReference type="SUPFAM" id="SSF53850">
    <property type="entry name" value="Periplasmic binding protein-like II"/>
    <property type="match status" value="1"/>
</dbReference>